<organism evidence="5 6">
    <name type="scientific">Amycolatopsis silviterrae</name>
    <dbReference type="NCBI Taxonomy" id="1656914"/>
    <lineage>
        <taxon>Bacteria</taxon>
        <taxon>Bacillati</taxon>
        <taxon>Actinomycetota</taxon>
        <taxon>Actinomycetes</taxon>
        <taxon>Pseudonocardiales</taxon>
        <taxon>Pseudonocardiaceae</taxon>
        <taxon>Amycolatopsis</taxon>
    </lineage>
</organism>
<dbReference type="PANTHER" id="PTHR43344">
    <property type="entry name" value="PHOSPHOSERINE PHOSPHATASE"/>
    <property type="match status" value="1"/>
</dbReference>
<keyword evidence="3 5" id="KW-0378">Hydrolase</keyword>
<evidence type="ECO:0000256" key="1">
    <source>
        <dbReference type="ARBA" id="ARBA00009184"/>
    </source>
</evidence>
<dbReference type="GO" id="GO:0016787">
    <property type="term" value="F:hydrolase activity"/>
    <property type="evidence" value="ECO:0007669"/>
    <property type="project" value="UniProtKB-KW"/>
</dbReference>
<proteinExistence type="inferred from homology"/>
<dbReference type="RefSeq" id="WP_378302400.1">
    <property type="nucleotide sequence ID" value="NZ_JBHUKS010000005.1"/>
</dbReference>
<dbReference type="InterPro" id="IPR036412">
    <property type="entry name" value="HAD-like_sf"/>
</dbReference>
<accession>A0ABW5H2S9</accession>
<comment type="caution">
    <text evidence="5">The sequence shown here is derived from an EMBL/GenBank/DDBJ whole genome shotgun (WGS) entry which is preliminary data.</text>
</comment>
<evidence type="ECO:0000256" key="4">
    <source>
        <dbReference type="ARBA" id="ARBA00022842"/>
    </source>
</evidence>
<dbReference type="Pfam" id="PF12710">
    <property type="entry name" value="HAD"/>
    <property type="match status" value="1"/>
</dbReference>
<dbReference type="InterPro" id="IPR050582">
    <property type="entry name" value="HAD-like_SerB"/>
</dbReference>
<sequence length="238" mass="25406">MNRAPKYAILNLDGTLLPGHTSKHYLRVLIDDGTCDRQAGLSCLEAVGRFESGEKTPELRAEIYRRYALAMKGASVAQTRFAAAKTWRASRGKLFSFVPELLSLLRTSGYRIHLLSGNHDFPVQAAAVDLGLSGGHGAVVEVADGRFTGCLLSAPGAPGGKLAFMRCLAEAAGLDAQNSLAIGNSRSDAEIFPCVGKAIAFEPDAELRRLAAGHDWRVADRRTILRVCARAVEGAEAA</sequence>
<evidence type="ECO:0000256" key="3">
    <source>
        <dbReference type="ARBA" id="ARBA00022801"/>
    </source>
</evidence>
<dbReference type="Gene3D" id="3.40.50.1000">
    <property type="entry name" value="HAD superfamily/HAD-like"/>
    <property type="match status" value="1"/>
</dbReference>
<evidence type="ECO:0000256" key="2">
    <source>
        <dbReference type="ARBA" id="ARBA00022723"/>
    </source>
</evidence>
<dbReference type="InterPro" id="IPR023214">
    <property type="entry name" value="HAD_sf"/>
</dbReference>
<dbReference type="EMBL" id="JBHUKS010000005">
    <property type="protein sequence ID" value="MFD2467568.1"/>
    <property type="molecule type" value="Genomic_DNA"/>
</dbReference>
<protein>
    <submittedName>
        <fullName evidence="5">HAD family hydrolase</fullName>
    </submittedName>
</protein>
<gene>
    <name evidence="5" type="ORF">ACFSVL_09205</name>
</gene>
<evidence type="ECO:0000313" key="5">
    <source>
        <dbReference type="EMBL" id="MFD2467568.1"/>
    </source>
</evidence>
<dbReference type="PANTHER" id="PTHR43344:SF13">
    <property type="entry name" value="PHOSPHATASE RV3661-RELATED"/>
    <property type="match status" value="1"/>
</dbReference>
<dbReference type="SUPFAM" id="SSF56784">
    <property type="entry name" value="HAD-like"/>
    <property type="match status" value="1"/>
</dbReference>
<reference evidence="6" key="1">
    <citation type="journal article" date="2019" name="Int. J. Syst. Evol. Microbiol.">
        <title>The Global Catalogue of Microorganisms (GCM) 10K type strain sequencing project: providing services to taxonomists for standard genome sequencing and annotation.</title>
        <authorList>
            <consortium name="The Broad Institute Genomics Platform"/>
            <consortium name="The Broad Institute Genome Sequencing Center for Infectious Disease"/>
            <person name="Wu L."/>
            <person name="Ma J."/>
        </authorList>
    </citation>
    <scope>NUCLEOTIDE SEQUENCE [LARGE SCALE GENOMIC DNA]</scope>
    <source>
        <strain evidence="6">CGMCC 4.7641</strain>
    </source>
</reference>
<evidence type="ECO:0000313" key="6">
    <source>
        <dbReference type="Proteomes" id="UP001597483"/>
    </source>
</evidence>
<keyword evidence="4" id="KW-0460">Magnesium</keyword>
<keyword evidence="6" id="KW-1185">Reference proteome</keyword>
<dbReference type="Gene3D" id="1.20.1440.100">
    <property type="entry name" value="SG protein - dephosphorylation function"/>
    <property type="match status" value="1"/>
</dbReference>
<comment type="similarity">
    <text evidence="1">Belongs to the HAD-like hydrolase superfamily. SerB family.</text>
</comment>
<dbReference type="Proteomes" id="UP001597483">
    <property type="component" value="Unassembled WGS sequence"/>
</dbReference>
<keyword evidence="2" id="KW-0479">Metal-binding</keyword>
<name>A0ABW5H2S9_9PSEU</name>